<dbReference type="Proteomes" id="UP000034883">
    <property type="component" value="Chromosome"/>
</dbReference>
<name>A0A0F6W5U4_9BACT</name>
<protein>
    <submittedName>
        <fullName evidence="3">Methyltransferase</fullName>
    </submittedName>
</protein>
<evidence type="ECO:0000313" key="3">
    <source>
        <dbReference type="EMBL" id="AKF08186.1"/>
    </source>
</evidence>
<dbReference type="GO" id="GO:0008168">
    <property type="term" value="F:methyltransferase activity"/>
    <property type="evidence" value="ECO:0007669"/>
    <property type="project" value="UniProtKB-KW"/>
</dbReference>
<sequence>MSAAARSAPPPPPQPTARPRALRPARPRDPVAAYYRDKTESILRKYGPGPRVHFHTGLVDDDHDGAHDLRLAMTRAQERLLDHVRDTLALPAGARILDVGCGLGGSALYFASAGHDVVAITNERSHVAIAARFAREAGVAQRVRFEHRDAHAPPDERFDAAIAIESSCYFDRARWMRATSACLRPGGVLYVVDCFVGDDDERAWFDARWRTRIGPEPEYARAASRAGLDRVHDDDLAPRALRFWDLSIAWIRTTTADHEGVERHARLRDALARGAIRYRSMAWRRKG</sequence>
<dbReference type="InterPro" id="IPR041698">
    <property type="entry name" value="Methyltransf_25"/>
</dbReference>
<dbReference type="GO" id="GO:0032259">
    <property type="term" value="P:methylation"/>
    <property type="evidence" value="ECO:0007669"/>
    <property type="project" value="UniProtKB-KW"/>
</dbReference>
<dbReference type="AlphaFoldDB" id="A0A0F6W5U4"/>
<dbReference type="EMBL" id="CP011125">
    <property type="protein sequence ID" value="AKF08186.1"/>
    <property type="molecule type" value="Genomic_DNA"/>
</dbReference>
<feature type="region of interest" description="Disordered" evidence="1">
    <location>
        <begin position="1"/>
        <end position="29"/>
    </location>
</feature>
<dbReference type="InterPro" id="IPR050447">
    <property type="entry name" value="Erg6_SMT_methyltransf"/>
</dbReference>
<dbReference type="SUPFAM" id="SSF53335">
    <property type="entry name" value="S-adenosyl-L-methionine-dependent methyltransferases"/>
    <property type="match status" value="1"/>
</dbReference>
<keyword evidence="3" id="KW-0489">Methyltransferase</keyword>
<dbReference type="PANTHER" id="PTHR44068:SF11">
    <property type="entry name" value="GERANYL DIPHOSPHATE 2-C-METHYLTRANSFERASE"/>
    <property type="match status" value="1"/>
</dbReference>
<dbReference type="CDD" id="cd02440">
    <property type="entry name" value="AdoMet_MTases"/>
    <property type="match status" value="1"/>
</dbReference>
<dbReference type="InterPro" id="IPR029063">
    <property type="entry name" value="SAM-dependent_MTases_sf"/>
</dbReference>
<evidence type="ECO:0000313" key="4">
    <source>
        <dbReference type="Proteomes" id="UP000034883"/>
    </source>
</evidence>
<organism evidence="3 4">
    <name type="scientific">Sandaracinus amylolyticus</name>
    <dbReference type="NCBI Taxonomy" id="927083"/>
    <lineage>
        <taxon>Bacteria</taxon>
        <taxon>Pseudomonadati</taxon>
        <taxon>Myxococcota</taxon>
        <taxon>Polyangia</taxon>
        <taxon>Polyangiales</taxon>
        <taxon>Sandaracinaceae</taxon>
        <taxon>Sandaracinus</taxon>
    </lineage>
</organism>
<proteinExistence type="predicted"/>
<gene>
    <name evidence="3" type="ORF">DB32_005335</name>
</gene>
<dbReference type="RefSeq" id="WP_169791556.1">
    <property type="nucleotide sequence ID" value="NZ_CP011125.1"/>
</dbReference>
<dbReference type="PANTHER" id="PTHR44068">
    <property type="entry name" value="ZGC:194242"/>
    <property type="match status" value="1"/>
</dbReference>
<dbReference type="Gene3D" id="3.40.50.150">
    <property type="entry name" value="Vaccinia Virus protein VP39"/>
    <property type="match status" value="1"/>
</dbReference>
<feature type="domain" description="Methyltransferase" evidence="2">
    <location>
        <begin position="96"/>
        <end position="187"/>
    </location>
</feature>
<dbReference type="KEGG" id="samy:DB32_005335"/>
<evidence type="ECO:0000256" key="1">
    <source>
        <dbReference type="SAM" id="MobiDB-lite"/>
    </source>
</evidence>
<dbReference type="Pfam" id="PF13649">
    <property type="entry name" value="Methyltransf_25"/>
    <property type="match status" value="1"/>
</dbReference>
<evidence type="ECO:0000259" key="2">
    <source>
        <dbReference type="Pfam" id="PF13649"/>
    </source>
</evidence>
<dbReference type="STRING" id="927083.DB32_005335"/>
<accession>A0A0F6W5U4</accession>
<keyword evidence="3" id="KW-0808">Transferase</keyword>
<keyword evidence="4" id="KW-1185">Reference proteome</keyword>
<reference evidence="3 4" key="1">
    <citation type="submission" date="2015-03" db="EMBL/GenBank/DDBJ databases">
        <title>Genome assembly of Sandaracinus amylolyticus DSM 53668.</title>
        <authorList>
            <person name="Sharma G."/>
            <person name="Subramanian S."/>
        </authorList>
    </citation>
    <scope>NUCLEOTIDE SEQUENCE [LARGE SCALE GENOMIC DNA]</scope>
    <source>
        <strain evidence="3 4">DSM 53668</strain>
    </source>
</reference>